<evidence type="ECO:0000313" key="9">
    <source>
        <dbReference type="Proteomes" id="UP001604277"/>
    </source>
</evidence>
<dbReference type="Gene3D" id="3.30.40.10">
    <property type="entry name" value="Zinc/RING finger domain, C3HC4 (zinc finger)"/>
    <property type="match status" value="1"/>
</dbReference>
<dbReference type="PANTHER" id="PTHR47181:SF2">
    <property type="entry name" value="BRCA1 C TERMINUS DOMAIN CONTAINING PROTEIN, EXPRESSED"/>
    <property type="match status" value="1"/>
</dbReference>
<feature type="compositionally biased region" description="Polar residues" evidence="5">
    <location>
        <begin position="374"/>
        <end position="383"/>
    </location>
</feature>
<dbReference type="InterPro" id="IPR013083">
    <property type="entry name" value="Znf_RING/FYVE/PHD"/>
</dbReference>
<feature type="compositionally biased region" description="Basic residues" evidence="5">
    <location>
        <begin position="768"/>
        <end position="780"/>
    </location>
</feature>
<dbReference type="InterPro" id="IPR011011">
    <property type="entry name" value="Znf_FYVE_PHD"/>
</dbReference>
<dbReference type="Pfam" id="PF00533">
    <property type="entry name" value="BRCT"/>
    <property type="match status" value="2"/>
</dbReference>
<dbReference type="Pfam" id="PF12738">
    <property type="entry name" value="PTCB-BRCT"/>
    <property type="match status" value="1"/>
</dbReference>
<accession>A0ABD1VF78</accession>
<feature type="compositionally biased region" description="Basic residues" evidence="5">
    <location>
        <begin position="1200"/>
        <end position="1211"/>
    </location>
</feature>
<feature type="compositionally biased region" description="Acidic residues" evidence="5">
    <location>
        <begin position="669"/>
        <end position="683"/>
    </location>
</feature>
<feature type="region of interest" description="Disordered" evidence="5">
    <location>
        <begin position="330"/>
        <end position="385"/>
    </location>
</feature>
<evidence type="ECO:0000256" key="5">
    <source>
        <dbReference type="SAM" id="MobiDB-lite"/>
    </source>
</evidence>
<dbReference type="CDD" id="cd17711">
    <property type="entry name" value="BRCT_PAXIP1_rpt3"/>
    <property type="match status" value="1"/>
</dbReference>
<organism evidence="8 9">
    <name type="scientific">Forsythia ovata</name>
    <dbReference type="NCBI Taxonomy" id="205694"/>
    <lineage>
        <taxon>Eukaryota</taxon>
        <taxon>Viridiplantae</taxon>
        <taxon>Streptophyta</taxon>
        <taxon>Embryophyta</taxon>
        <taxon>Tracheophyta</taxon>
        <taxon>Spermatophyta</taxon>
        <taxon>Magnoliopsida</taxon>
        <taxon>eudicotyledons</taxon>
        <taxon>Gunneridae</taxon>
        <taxon>Pentapetalae</taxon>
        <taxon>asterids</taxon>
        <taxon>lamiids</taxon>
        <taxon>Lamiales</taxon>
        <taxon>Oleaceae</taxon>
        <taxon>Forsythieae</taxon>
        <taxon>Forsythia</taxon>
    </lineage>
</organism>
<dbReference type="Gene3D" id="3.40.50.10190">
    <property type="entry name" value="BRCT domain"/>
    <property type="match status" value="4"/>
</dbReference>
<feature type="domain" description="BRCT" evidence="7">
    <location>
        <begin position="878"/>
        <end position="980"/>
    </location>
</feature>
<evidence type="ECO:0000259" key="6">
    <source>
        <dbReference type="PROSITE" id="PS50016"/>
    </source>
</evidence>
<keyword evidence="2 4" id="KW-0863">Zinc-finger</keyword>
<dbReference type="CDD" id="cd17738">
    <property type="entry name" value="BRCT_TopBP1_rpt7"/>
    <property type="match status" value="1"/>
</dbReference>
<feature type="compositionally biased region" description="Basic and acidic residues" evidence="5">
    <location>
        <begin position="708"/>
        <end position="721"/>
    </location>
</feature>
<sequence length="1211" mass="134338">MLDSKQELVYENPSKPFVGVRFVLLGFDSIKKDKVRLKLLEGGGVDACNYGPDCTHVIVDKLFYDDPICVAARRDGKTLVTDIWIDHSFDVGMPVDSTSVMYRPLRDLNGIPGAKSLIVCLTGYQRQDRDDIMTMVSLMGANFSKPLVANKVTHLICYKFEGEKYQLAKKMKKIKLVNHRWLEDCLRAWELLPEDEYDKSGYELEMMEAEAKDSDEETEDVATMKGVERRVASAQNTRTEMKSPYQSSVKQEILRNSLNLSASKSLKNIGNGNEVLSTLGKETNLDQLSFLKETHNKHLEMLGSCSARSPGKMSSDVPLGTRFLEKVENDLVSSSKSGKRSPNTDVSKLSEKSYSRKTPGRPSLPLCSERIESNAGNTSTSNADELRVTGGFNISYLEKHRDGADFDRVKTPSKRPALHLDREQTTTLPEKRKMTVSDGNSKSLKVSHDPKIIVGCDSLAKRTEGSASESLVGNSRALAVPISPVHYLGEEADLDPVEAVNISRTVISGARQECSEVPQHSCKGLEMRGLSFNLDAKDLCSSRTKSSKDEVDMQQSNLQNIKPSSSGANVSEGEKINGQVDLNLPKVGHTVPRSKSLGRKMLTKKTLDSRSSISKGNTIKPKGSISLHKFVLPNDSATYSIGAVAKEGYEKVASTEKVQMACTDKDGLVDDETEAPEDNEEHEFDVSGNKQKSTGVEAPHSENMCANKRVDVNDTAKRADGNVKNVKRKDAKSRPNENGTEVNKAVCSKKTGLSKSRPVEDARERKVTKGKKHSVTKTKTKAFLMTEKLENPREDAQKDGSNTKQDEEKTRADEKEAISLGDKTKARPSKKLKRSINVEKENELITVGGQNVSTDKKAAGKLELESSKKPLKSGMNIADSDSVKGVQIGMVNSEPACFILSGHKLQRKEFQQVIRHLKGRVCRDSHQWSYQATHFIVPDPIRRTEKFFAAAASGSWILKTDYLIASNEAGGFLAEEPYEWYKKCLSEDGAINLEAPRKWRVLRERTGHGAFYGMRIIIYGECIAPPLDTLKRVVKAGDGTILATSPPYTRFLQSRVDFAIVSPGMPRVDMWVQEFLRHEIPCVVADYLVEYVTKPGYSLERHVQYNTHAWAEKSLRDLINRAEEVVEDVRTPEDDDLACTLCGSCDRGDEMLICGDDTGSAGCGIGTHIDCCDPPLEDVPEEDWFCPACSKKRESMSIRKSPRKRASKSKK</sequence>
<dbReference type="SMART" id="SM00249">
    <property type="entry name" value="PHD"/>
    <property type="match status" value="1"/>
</dbReference>
<evidence type="ECO:0000259" key="7">
    <source>
        <dbReference type="PROSITE" id="PS50172"/>
    </source>
</evidence>
<dbReference type="Pfam" id="PF00628">
    <property type="entry name" value="PHD"/>
    <property type="match status" value="1"/>
</dbReference>
<reference evidence="9" key="1">
    <citation type="submission" date="2024-07" db="EMBL/GenBank/DDBJ databases">
        <title>Two chromosome-level genome assemblies of Korean endemic species Abeliophyllum distichum and Forsythia ovata (Oleaceae).</title>
        <authorList>
            <person name="Jang H."/>
        </authorList>
    </citation>
    <scope>NUCLEOTIDE SEQUENCE [LARGE SCALE GENOMIC DNA]</scope>
</reference>
<feature type="compositionally biased region" description="Basic and acidic residues" evidence="5">
    <location>
        <begin position="787"/>
        <end position="798"/>
    </location>
</feature>
<dbReference type="EMBL" id="JBFOLJ010000005">
    <property type="protein sequence ID" value="KAL2535248.1"/>
    <property type="molecule type" value="Genomic_DNA"/>
</dbReference>
<evidence type="ECO:0000256" key="3">
    <source>
        <dbReference type="ARBA" id="ARBA00022833"/>
    </source>
</evidence>
<dbReference type="Proteomes" id="UP001604277">
    <property type="component" value="Unassembled WGS sequence"/>
</dbReference>
<keyword evidence="9" id="KW-1185">Reference proteome</keyword>
<dbReference type="SUPFAM" id="SSF57903">
    <property type="entry name" value="FYVE/PHD zinc finger"/>
    <property type="match status" value="1"/>
</dbReference>
<dbReference type="InterPro" id="IPR001357">
    <property type="entry name" value="BRCT_dom"/>
</dbReference>
<dbReference type="PANTHER" id="PTHR47181">
    <property type="entry name" value="BRCA1 C TERMINUS DOMAIN CONTAINING PROTEIN, EXPRESSED"/>
    <property type="match status" value="1"/>
</dbReference>
<dbReference type="SMART" id="SM00292">
    <property type="entry name" value="BRCT"/>
    <property type="match status" value="4"/>
</dbReference>
<dbReference type="CDD" id="cd17730">
    <property type="entry name" value="BRCT_PAXIP1_rpt4"/>
    <property type="match status" value="1"/>
</dbReference>
<dbReference type="PROSITE" id="PS50172">
    <property type="entry name" value="BRCT"/>
    <property type="match status" value="2"/>
</dbReference>
<proteinExistence type="predicted"/>
<protein>
    <submittedName>
        <fullName evidence="8">BRCT domain-containing protein</fullName>
    </submittedName>
</protein>
<feature type="region of interest" description="Disordered" evidence="5">
    <location>
        <begin position="669"/>
        <end position="832"/>
    </location>
</feature>
<dbReference type="InterPro" id="IPR001965">
    <property type="entry name" value="Znf_PHD"/>
</dbReference>
<feature type="region of interest" description="Disordered" evidence="5">
    <location>
        <begin position="1192"/>
        <end position="1211"/>
    </location>
</feature>
<evidence type="ECO:0000313" key="8">
    <source>
        <dbReference type="EMBL" id="KAL2535248.1"/>
    </source>
</evidence>
<comment type="caution">
    <text evidence="8">The sequence shown here is derived from an EMBL/GenBank/DDBJ whole genome shotgun (WGS) entry which is preliminary data.</text>
</comment>
<dbReference type="GO" id="GO:0008270">
    <property type="term" value="F:zinc ion binding"/>
    <property type="evidence" value="ECO:0007669"/>
    <property type="project" value="UniProtKB-KW"/>
</dbReference>
<keyword evidence="3" id="KW-0862">Zinc</keyword>
<feature type="domain" description="BRCT" evidence="7">
    <location>
        <begin position="115"/>
        <end position="199"/>
    </location>
</feature>
<dbReference type="InterPro" id="IPR036420">
    <property type="entry name" value="BRCT_dom_sf"/>
</dbReference>
<dbReference type="PROSITE" id="PS50016">
    <property type="entry name" value="ZF_PHD_2"/>
    <property type="match status" value="1"/>
</dbReference>
<name>A0ABD1VF78_9LAMI</name>
<dbReference type="SUPFAM" id="SSF52113">
    <property type="entry name" value="BRCT domain"/>
    <property type="match status" value="3"/>
</dbReference>
<feature type="compositionally biased region" description="Basic and acidic residues" evidence="5">
    <location>
        <begin position="804"/>
        <end position="825"/>
    </location>
</feature>
<feature type="compositionally biased region" description="Basic and acidic residues" evidence="5">
    <location>
        <begin position="757"/>
        <end position="767"/>
    </location>
</feature>
<evidence type="ECO:0000256" key="1">
    <source>
        <dbReference type="ARBA" id="ARBA00022723"/>
    </source>
</evidence>
<evidence type="ECO:0000256" key="2">
    <source>
        <dbReference type="ARBA" id="ARBA00022771"/>
    </source>
</evidence>
<gene>
    <name evidence="8" type="ORF">Fot_16639</name>
</gene>
<feature type="domain" description="PHD-type" evidence="6">
    <location>
        <begin position="1136"/>
        <end position="1192"/>
    </location>
</feature>
<keyword evidence="1" id="KW-0479">Metal-binding</keyword>
<dbReference type="AlphaFoldDB" id="A0ABD1VF78"/>
<feature type="compositionally biased region" description="Polar residues" evidence="5">
    <location>
        <begin position="331"/>
        <end position="347"/>
    </location>
</feature>
<dbReference type="InterPro" id="IPR044254">
    <property type="entry name" value="At4g02110-like"/>
</dbReference>
<evidence type="ECO:0000256" key="4">
    <source>
        <dbReference type="PROSITE-ProRule" id="PRU00146"/>
    </source>
</evidence>
<dbReference type="InterPro" id="IPR019787">
    <property type="entry name" value="Znf_PHD-finger"/>
</dbReference>